<proteinExistence type="predicted"/>
<evidence type="ECO:0000313" key="2">
    <source>
        <dbReference type="Proteomes" id="UP000830395"/>
    </source>
</evidence>
<reference evidence="1" key="1">
    <citation type="submission" date="2020-02" db="EMBL/GenBank/DDBJ databases">
        <title>Genome sequencing of the panga catfish, Pangasius djambal.</title>
        <authorList>
            <person name="Wen M."/>
            <person name="Zahm M."/>
            <person name="Roques C."/>
            <person name="Cabau C."/>
            <person name="Klopp C."/>
            <person name="Donnadieu C."/>
            <person name="Jouanno E."/>
            <person name="Avarre J.-C."/>
            <person name="Campet M."/>
            <person name="Ha T."/>
            <person name="Dugue R."/>
            <person name="Lampietro C."/>
            <person name="Louis A."/>
            <person name="Herpin A."/>
            <person name="Echchiki A."/>
            <person name="Berthelot C."/>
            <person name="Parey E."/>
            <person name="Roest-Crollius H."/>
            <person name="Braasch I."/>
            <person name="Postlethwait J.H."/>
            <person name="Bobe J."/>
            <person name="Montfort J."/>
            <person name="Bouchez O."/>
            <person name="Begum T."/>
            <person name="Schartl M."/>
            <person name="Gustiano R."/>
            <person name="Guiguen Y."/>
        </authorList>
    </citation>
    <scope>NUCLEOTIDE SEQUENCE</scope>
    <source>
        <strain evidence="1">Pdj_M5554</strain>
    </source>
</reference>
<gene>
    <name evidence="1" type="ORF">PDJAM_G00163060</name>
</gene>
<name>A0ACC5ZKG3_9TELE</name>
<accession>A0ACC5ZKG3</accession>
<dbReference type="EMBL" id="CM041000">
    <property type="protein sequence ID" value="MCJ8748292.1"/>
    <property type="molecule type" value="Genomic_DNA"/>
</dbReference>
<organism evidence="1 2">
    <name type="scientific">Pangasius djambal</name>
    <dbReference type="NCBI Taxonomy" id="1691987"/>
    <lineage>
        <taxon>Eukaryota</taxon>
        <taxon>Metazoa</taxon>
        <taxon>Chordata</taxon>
        <taxon>Craniata</taxon>
        <taxon>Vertebrata</taxon>
        <taxon>Euteleostomi</taxon>
        <taxon>Actinopterygii</taxon>
        <taxon>Neopterygii</taxon>
        <taxon>Teleostei</taxon>
        <taxon>Ostariophysi</taxon>
        <taxon>Siluriformes</taxon>
        <taxon>Pangasiidae</taxon>
        <taxon>Pangasius</taxon>
    </lineage>
</organism>
<evidence type="ECO:0000313" key="1">
    <source>
        <dbReference type="EMBL" id="MCJ8748292.1"/>
    </source>
</evidence>
<protein>
    <submittedName>
        <fullName evidence="1">Uncharacterized protein</fullName>
    </submittedName>
</protein>
<dbReference type="Proteomes" id="UP000830395">
    <property type="component" value="Chromosome 26"/>
</dbReference>
<keyword evidence="2" id="KW-1185">Reference proteome</keyword>
<sequence>MFFCSPEKDLFALKDQLRVIKLSCINASQASLVQVAALQKQLDTMLKQLGEKAIGPAAAVLNILQEYVRAQKLELDLLVETDPKKITEMQEQLKTLRADLEVLGGDRNQLECQTESQNLEEKIADTLAECNDLQENYNVLDIMSLKQEINNLEDRIRSETSESKRNELQKELREKKEQLDSKTKDINEPDQKKTLTIISKLDDLRKLQIENVGVDQIKAKRDELLGLLSELDDSNLAKILLKNLFLLSDESQLKKLISHLKQQTNKQIAVLKNMVLLSDESQIKKQISDLKEQTDKQIAAKEIKDLEEELKNLKKQLKDLENTSASQLRDLEKQLSETRKELEKGNKALHEKDAELAKKGERMVTIR</sequence>
<comment type="caution">
    <text evidence="1">The sequence shown here is derived from an EMBL/GenBank/DDBJ whole genome shotgun (WGS) entry which is preliminary data.</text>
</comment>